<evidence type="ECO:0000313" key="1">
    <source>
        <dbReference type="EMBL" id="KAJ8915629.1"/>
    </source>
</evidence>
<accession>A0AAV8VNL2</accession>
<comment type="caution">
    <text evidence="1">The sequence shown here is derived from an EMBL/GenBank/DDBJ whole genome shotgun (WGS) entry which is preliminary data.</text>
</comment>
<evidence type="ECO:0008006" key="3">
    <source>
        <dbReference type="Google" id="ProtNLM"/>
    </source>
</evidence>
<reference evidence="1 2" key="1">
    <citation type="journal article" date="2023" name="Insect Mol. Biol.">
        <title>Genome sequencing provides insights into the evolution of gene families encoding plant cell wall-degrading enzymes in longhorned beetles.</title>
        <authorList>
            <person name="Shin N.R."/>
            <person name="Okamura Y."/>
            <person name="Kirsch R."/>
            <person name="Pauchet Y."/>
        </authorList>
    </citation>
    <scope>NUCLEOTIDE SEQUENCE [LARGE SCALE GENOMIC DNA]</scope>
    <source>
        <strain evidence="1">EAD_L_NR</strain>
    </source>
</reference>
<sequence length="176" mass="19855">NSLHVSVTPMKWLGSGEGDGLIKAEMDRGPHRTQDDAAVGYVFQRPPDPEFPSFGPKQLRWAHGDDSIIDNHDKWKYPMVNNKVATPPNSMSYMGQNTTMPGLYDMGQNKSIPPEHLVYMSNQIPGGMALHPQQYLPQSLNQQLQPMRHQHQATGKNVKFKNRCDAKETCETIVEE</sequence>
<dbReference type="Proteomes" id="UP001159042">
    <property type="component" value="Unassembled WGS sequence"/>
</dbReference>
<gene>
    <name evidence="1" type="ORF">NQ315_003413</name>
</gene>
<protein>
    <recommendedName>
        <fullName evidence="3">Prolactin receptor</fullName>
    </recommendedName>
</protein>
<name>A0AAV8VNL2_9CUCU</name>
<proteinExistence type="predicted"/>
<keyword evidence="2" id="KW-1185">Reference proteome</keyword>
<organism evidence="1 2">
    <name type="scientific">Exocentrus adspersus</name>
    <dbReference type="NCBI Taxonomy" id="1586481"/>
    <lineage>
        <taxon>Eukaryota</taxon>
        <taxon>Metazoa</taxon>
        <taxon>Ecdysozoa</taxon>
        <taxon>Arthropoda</taxon>
        <taxon>Hexapoda</taxon>
        <taxon>Insecta</taxon>
        <taxon>Pterygota</taxon>
        <taxon>Neoptera</taxon>
        <taxon>Endopterygota</taxon>
        <taxon>Coleoptera</taxon>
        <taxon>Polyphaga</taxon>
        <taxon>Cucujiformia</taxon>
        <taxon>Chrysomeloidea</taxon>
        <taxon>Cerambycidae</taxon>
        <taxon>Lamiinae</taxon>
        <taxon>Acanthocinini</taxon>
        <taxon>Exocentrus</taxon>
    </lineage>
</organism>
<dbReference type="AlphaFoldDB" id="A0AAV8VNL2"/>
<feature type="non-terminal residue" evidence="1">
    <location>
        <position position="1"/>
    </location>
</feature>
<evidence type="ECO:0000313" key="2">
    <source>
        <dbReference type="Proteomes" id="UP001159042"/>
    </source>
</evidence>
<dbReference type="EMBL" id="JANEYG010000051">
    <property type="protein sequence ID" value="KAJ8915629.1"/>
    <property type="molecule type" value="Genomic_DNA"/>
</dbReference>